<sequence>MFEGVTAFSGDPAGRSVDVFVASRNRRMATQPSTHRRQARGRIASISDKAEFANETLPEIKILKFPNALKYRINFDLRDGAPNTHAPAFSGDCACPATAFRREPSIVRVSDDTNFGALAPTDLRLGILT</sequence>
<proteinExistence type="predicted"/>
<accession>A0A2U3Q2L8</accession>
<evidence type="ECO:0000313" key="2">
    <source>
        <dbReference type="Proteomes" id="UP000246085"/>
    </source>
</evidence>
<gene>
    <name evidence="1" type="ORF">BRAD3257_4682</name>
</gene>
<dbReference type="EMBL" id="LS398110">
    <property type="protein sequence ID" value="SPP95663.1"/>
    <property type="molecule type" value="Genomic_DNA"/>
</dbReference>
<dbReference type="AlphaFoldDB" id="A0A2U3Q2L8"/>
<dbReference type="Proteomes" id="UP000246085">
    <property type="component" value="Chromosome BRAD3257"/>
</dbReference>
<reference evidence="1 2" key="1">
    <citation type="submission" date="2018-03" db="EMBL/GenBank/DDBJ databases">
        <authorList>
            <person name="Gully D."/>
        </authorList>
    </citation>
    <scope>NUCLEOTIDE SEQUENCE [LARGE SCALE GENOMIC DNA]</scope>
    <source>
        <strain evidence="1">ORS3257</strain>
    </source>
</reference>
<name>A0A2U3Q2L8_9BRAD</name>
<protein>
    <submittedName>
        <fullName evidence="1">Uncharacterized protein</fullName>
    </submittedName>
</protein>
<organism evidence="1 2">
    <name type="scientific">Bradyrhizobium vignae</name>
    <dbReference type="NCBI Taxonomy" id="1549949"/>
    <lineage>
        <taxon>Bacteria</taxon>
        <taxon>Pseudomonadati</taxon>
        <taxon>Pseudomonadota</taxon>
        <taxon>Alphaproteobacteria</taxon>
        <taxon>Hyphomicrobiales</taxon>
        <taxon>Nitrobacteraceae</taxon>
        <taxon>Bradyrhizobium</taxon>
    </lineage>
</organism>
<dbReference type="KEGG" id="bvz:BRAD3257_4682"/>
<evidence type="ECO:0000313" key="1">
    <source>
        <dbReference type="EMBL" id="SPP95663.1"/>
    </source>
</evidence>